<evidence type="ECO:0000313" key="2">
    <source>
        <dbReference type="Proteomes" id="UP001218364"/>
    </source>
</evidence>
<sequence length="384" mass="43454">MAYEENPVYLEGERAQVFRRLFPKNGELLDLLSSKSELRRSANDALRNAQTYWPAEFARSCDFSYSCSVYDRFAPNAFAAYRDGHHWVCMSSGLIYVIAELAVRAASAMVIPDETAEGANVARDAGFGFRFFDEDFRGDKEATAEFFRQTHSFSQARLRVLNALWLDAQTLVWRHELFHASLGHTRFADAGLSLGSLNEAPTASEIPPKYHEIIKAMEFHADWAAYGSMIKTTRSDLDAVASDLVRRFGLRFRVYVMTTAVMLLPLFFRVAETVTSTKPVLHPSPETRLQTFLFRLEEIDNDKEREIWQSGARDAVQSFAKSGRQHADLAPLAQMLTEGAITRGQQDRNRCLDIFDELQDSLNRFAVLPLGHPHQGSVDPIPMD</sequence>
<dbReference type="EMBL" id="JARCJK010000012">
    <property type="protein sequence ID" value="MDE4167718.1"/>
    <property type="molecule type" value="Genomic_DNA"/>
</dbReference>
<gene>
    <name evidence="1" type="ORF">PXK24_18645</name>
</gene>
<dbReference type="Proteomes" id="UP001218364">
    <property type="component" value="Unassembled WGS sequence"/>
</dbReference>
<dbReference type="AlphaFoldDB" id="A0ABD4XDU9"/>
<accession>A0ABD4XDU9</accession>
<name>A0ABD4XDU9_9RHOB</name>
<reference evidence="1 2" key="1">
    <citation type="submission" date="2023-02" db="EMBL/GenBank/DDBJ databases">
        <title>Population genomics of bacteria associated with diatom.</title>
        <authorList>
            <person name="Xie J."/>
            <person name="Wang H."/>
        </authorList>
    </citation>
    <scope>NUCLEOTIDE SEQUENCE [LARGE SCALE GENOMIC DNA]</scope>
    <source>
        <strain evidence="1 2">PT47_8</strain>
    </source>
</reference>
<organism evidence="1 2">
    <name type="scientific">Phaeobacter gallaeciensis</name>
    <dbReference type="NCBI Taxonomy" id="60890"/>
    <lineage>
        <taxon>Bacteria</taxon>
        <taxon>Pseudomonadati</taxon>
        <taxon>Pseudomonadota</taxon>
        <taxon>Alphaproteobacteria</taxon>
        <taxon>Rhodobacterales</taxon>
        <taxon>Roseobacteraceae</taxon>
        <taxon>Phaeobacter</taxon>
    </lineage>
</organism>
<evidence type="ECO:0000313" key="1">
    <source>
        <dbReference type="EMBL" id="MDE4167718.1"/>
    </source>
</evidence>
<dbReference type="RefSeq" id="WP_274840137.1">
    <property type="nucleotide sequence ID" value="NZ_JARCJF010000012.1"/>
</dbReference>
<comment type="caution">
    <text evidence="1">The sequence shown here is derived from an EMBL/GenBank/DDBJ whole genome shotgun (WGS) entry which is preliminary data.</text>
</comment>
<protein>
    <submittedName>
        <fullName evidence="1">Uncharacterized protein</fullName>
    </submittedName>
</protein>
<proteinExistence type="predicted"/>